<evidence type="ECO:0000256" key="9">
    <source>
        <dbReference type="RuleBase" id="RU363100"/>
    </source>
</evidence>
<evidence type="ECO:0000313" key="11">
    <source>
        <dbReference type="Proteomes" id="UP001158576"/>
    </source>
</evidence>
<gene>
    <name evidence="10" type="ORF">OKIOD_LOCUS1075</name>
</gene>
<dbReference type="InterPro" id="IPR005336">
    <property type="entry name" value="MPC"/>
</dbReference>
<evidence type="ECO:0000313" key="10">
    <source>
        <dbReference type="EMBL" id="CAG5080248.1"/>
    </source>
</evidence>
<keyword evidence="8" id="KW-0472">Membrane</keyword>
<keyword evidence="4" id="KW-0812">Transmembrane</keyword>
<name>A0ABN7RL26_OIKDI</name>
<organism evidence="10 11">
    <name type="scientific">Oikopleura dioica</name>
    <name type="common">Tunicate</name>
    <dbReference type="NCBI Taxonomy" id="34765"/>
    <lineage>
        <taxon>Eukaryota</taxon>
        <taxon>Metazoa</taxon>
        <taxon>Chordata</taxon>
        <taxon>Tunicata</taxon>
        <taxon>Appendicularia</taxon>
        <taxon>Copelata</taxon>
        <taxon>Oikopleuridae</taxon>
        <taxon>Oikopleura</taxon>
    </lineage>
</organism>
<evidence type="ECO:0000256" key="8">
    <source>
        <dbReference type="ARBA" id="ARBA00023136"/>
    </source>
</evidence>
<evidence type="ECO:0000256" key="7">
    <source>
        <dbReference type="ARBA" id="ARBA00023128"/>
    </source>
</evidence>
<keyword evidence="5 9" id="KW-0999">Mitochondrion inner membrane</keyword>
<comment type="function">
    <text evidence="9">Mediates the uptake of pyruvate into mitochondria.</text>
</comment>
<evidence type="ECO:0000256" key="2">
    <source>
        <dbReference type="ARBA" id="ARBA00006416"/>
    </source>
</evidence>
<evidence type="ECO:0000256" key="1">
    <source>
        <dbReference type="ARBA" id="ARBA00004448"/>
    </source>
</evidence>
<dbReference type="EMBL" id="OU015568">
    <property type="protein sequence ID" value="CAG5080248.1"/>
    <property type="molecule type" value="Genomic_DNA"/>
</dbReference>
<comment type="subcellular location">
    <subcellularLocation>
        <location evidence="1 9">Mitochondrion inner membrane</location>
        <topology evidence="1 9">Multi-pass membrane protein</topology>
    </subcellularLocation>
</comment>
<proteinExistence type="inferred from homology"/>
<sequence length="134" mass="14939">MSGAYRRFIGVLDGFVNAKFPSGKINEMWHHPAGPKTIFFWAPTWKWSLVIAGLADLARPSHQLSLNGSLALVANGTIYTRWYYWAITPRNAVGASCSFFTALTGVMQAGRRLHYDYYVKGTPEDPALVEAKLD</sequence>
<evidence type="ECO:0000256" key="6">
    <source>
        <dbReference type="ARBA" id="ARBA00022989"/>
    </source>
</evidence>
<dbReference type="Pfam" id="PF03650">
    <property type="entry name" value="MPC"/>
    <property type="match status" value="1"/>
</dbReference>
<evidence type="ECO:0000256" key="5">
    <source>
        <dbReference type="ARBA" id="ARBA00022792"/>
    </source>
</evidence>
<keyword evidence="6" id="KW-1133">Transmembrane helix</keyword>
<reference evidence="10 11" key="1">
    <citation type="submission" date="2021-04" db="EMBL/GenBank/DDBJ databases">
        <authorList>
            <person name="Bliznina A."/>
        </authorList>
    </citation>
    <scope>NUCLEOTIDE SEQUENCE [LARGE SCALE GENOMIC DNA]</scope>
</reference>
<keyword evidence="11" id="KW-1185">Reference proteome</keyword>
<evidence type="ECO:0000256" key="3">
    <source>
        <dbReference type="ARBA" id="ARBA00022448"/>
    </source>
</evidence>
<protein>
    <recommendedName>
        <fullName evidence="9">Mitochondrial pyruvate carrier</fullName>
    </recommendedName>
</protein>
<dbReference type="Proteomes" id="UP001158576">
    <property type="component" value="Chromosome PAR"/>
</dbReference>
<evidence type="ECO:0000256" key="4">
    <source>
        <dbReference type="ARBA" id="ARBA00022692"/>
    </source>
</evidence>
<keyword evidence="7 9" id="KW-0496">Mitochondrion</keyword>
<comment type="similarity">
    <text evidence="2 9">Belongs to the mitochondrial pyruvate carrier (MPC) (TC 2.A.105) family.</text>
</comment>
<keyword evidence="3 9" id="KW-0813">Transport</keyword>
<accession>A0ABN7RL26</accession>